<evidence type="ECO:0000256" key="5">
    <source>
        <dbReference type="ARBA" id="ARBA00023136"/>
    </source>
</evidence>
<dbReference type="AlphaFoldDB" id="A0A3R9PU38"/>
<feature type="transmembrane region" description="Helical" evidence="6">
    <location>
        <begin position="153"/>
        <end position="170"/>
    </location>
</feature>
<dbReference type="EMBL" id="RCOS01000129">
    <property type="protein sequence ID" value="RSN73092.1"/>
    <property type="molecule type" value="Genomic_DNA"/>
</dbReference>
<dbReference type="Gene3D" id="1.10.4160.10">
    <property type="entry name" value="Hydantoin permease"/>
    <property type="match status" value="1"/>
</dbReference>
<reference evidence="7 8" key="1">
    <citation type="submission" date="2018-10" db="EMBL/GenBank/DDBJ databases">
        <title>Co-occurring genomic capacity for anaerobic methane metabolism and dissimilatory sulfite reduction discovered in the Korarchaeota.</title>
        <authorList>
            <person name="Mckay L.J."/>
            <person name="Dlakic M."/>
            <person name="Fields M.W."/>
            <person name="Delmont T.O."/>
            <person name="Eren A.M."/>
            <person name="Jay Z.J."/>
            <person name="Klingelsmith K.B."/>
            <person name="Rusch D.B."/>
            <person name="Inskeep W.P."/>
        </authorList>
    </citation>
    <scope>NUCLEOTIDE SEQUENCE [LARGE SCALE GENOMIC DNA]</scope>
    <source>
        <strain evidence="7 8">MDKW</strain>
    </source>
</reference>
<feature type="transmembrane region" description="Helical" evidence="6">
    <location>
        <begin position="182"/>
        <end position="201"/>
    </location>
</feature>
<dbReference type="Pfam" id="PF02133">
    <property type="entry name" value="Transp_cyt_pur"/>
    <property type="match status" value="1"/>
</dbReference>
<proteinExistence type="inferred from homology"/>
<evidence type="ECO:0000256" key="1">
    <source>
        <dbReference type="ARBA" id="ARBA00004141"/>
    </source>
</evidence>
<feature type="transmembrane region" description="Helical" evidence="6">
    <location>
        <begin position="47"/>
        <end position="69"/>
    </location>
</feature>
<evidence type="ECO:0000256" key="6">
    <source>
        <dbReference type="SAM" id="Phobius"/>
    </source>
</evidence>
<dbReference type="GO" id="GO:0015209">
    <property type="term" value="F:cytosine transmembrane transporter activity"/>
    <property type="evidence" value="ECO:0007669"/>
    <property type="project" value="InterPro"/>
</dbReference>
<feature type="transmembrane region" description="Helical" evidence="6">
    <location>
        <begin position="213"/>
        <end position="231"/>
    </location>
</feature>
<dbReference type="PANTHER" id="PTHR30569:SF0">
    <property type="entry name" value="CYTOSINE PERMEASE"/>
    <property type="match status" value="1"/>
</dbReference>
<feature type="transmembrane region" description="Helical" evidence="6">
    <location>
        <begin position="293"/>
        <end position="309"/>
    </location>
</feature>
<dbReference type="Proteomes" id="UP000277582">
    <property type="component" value="Unassembled WGS sequence"/>
</dbReference>
<comment type="similarity">
    <text evidence="2">Belongs to the purine-cytosine permease (2.A.39) family.</text>
</comment>
<sequence>MEFEVEPVPSRKLGFLDVSILWLDLGIGLLVFQAGALLFPGLSIWEILFVSIAGSLIGSLLLALTGIPGTKKGVPTMVSLRPFLGSMGSYLPTVLNIIQLIGWTAFEIFIMADAAFRITGLDRFLWILFFSAWCMLMALWGPLAVIRHYIEKFVVWIALTITIWLAYQTIPRIPSYSPHGMPLLYAMDFVVAMPISWWPLISDYNRFAKSIKSSVIGTVAGYTIANSWYYFLGAAMAAATGQILTPASIATMYFGSLALLPLIADETDNAWADIYSTAMSVKNMFPRASGRKLVVAATVAGGALASLFSPETYEWFLLLIGGLFVPLSGAFISDFLLKREEERMLRLESLVSWALGIVTYFLIINYFSWLGATIPSFLVSFVMQQVLGRLMR</sequence>
<feature type="transmembrane region" description="Helical" evidence="6">
    <location>
        <begin position="90"/>
        <end position="112"/>
    </location>
</feature>
<evidence type="ECO:0000256" key="2">
    <source>
        <dbReference type="ARBA" id="ARBA00008974"/>
    </source>
</evidence>
<feature type="transmembrane region" description="Helical" evidence="6">
    <location>
        <begin position="349"/>
        <end position="368"/>
    </location>
</feature>
<keyword evidence="8" id="KW-1185">Reference proteome</keyword>
<comment type="subcellular location">
    <subcellularLocation>
        <location evidence="1">Membrane</location>
        <topology evidence="1">Multi-pass membrane protein</topology>
    </subcellularLocation>
</comment>
<feature type="transmembrane region" description="Helical" evidence="6">
    <location>
        <begin position="20"/>
        <end position="41"/>
    </location>
</feature>
<feature type="transmembrane region" description="Helical" evidence="6">
    <location>
        <begin position="243"/>
        <end position="264"/>
    </location>
</feature>
<protein>
    <submittedName>
        <fullName evidence="7">Putative hydroxymethylpyrimidine transporter CytX</fullName>
    </submittedName>
</protein>
<organism evidence="7 8">
    <name type="scientific">Candidatus Methanodesulfokora washburnensis</name>
    <dbReference type="NCBI Taxonomy" id="2478471"/>
    <lineage>
        <taxon>Archaea</taxon>
        <taxon>Thermoproteota</taxon>
        <taxon>Candidatus Korarchaeia</taxon>
        <taxon>Candidatus Korarchaeia incertae sedis</taxon>
        <taxon>Candidatus Methanodesulfokora</taxon>
    </lineage>
</organism>
<keyword evidence="3 6" id="KW-0812">Transmembrane</keyword>
<evidence type="ECO:0000256" key="4">
    <source>
        <dbReference type="ARBA" id="ARBA00022989"/>
    </source>
</evidence>
<comment type="caution">
    <text evidence="7">The sequence shown here is derived from an EMBL/GenBank/DDBJ whole genome shotgun (WGS) entry which is preliminary data.</text>
</comment>
<dbReference type="PANTHER" id="PTHR30569">
    <property type="entry name" value="CYTOSINE TRANSPORTER CODB"/>
    <property type="match status" value="1"/>
</dbReference>
<feature type="transmembrane region" description="Helical" evidence="6">
    <location>
        <begin position="315"/>
        <end position="337"/>
    </location>
</feature>
<dbReference type="RefSeq" id="WP_125672081.1">
    <property type="nucleotide sequence ID" value="NZ_RCOS01000129.1"/>
</dbReference>
<dbReference type="InterPro" id="IPR030191">
    <property type="entry name" value="CodB"/>
</dbReference>
<evidence type="ECO:0000313" key="7">
    <source>
        <dbReference type="EMBL" id="RSN73092.1"/>
    </source>
</evidence>
<dbReference type="InterPro" id="IPR001248">
    <property type="entry name" value="Pur-cyt_permease"/>
</dbReference>
<gene>
    <name evidence="7" type="ORF">D6D85_11395</name>
</gene>
<accession>A0A3R9PU38</accession>
<keyword evidence="4 6" id="KW-1133">Transmembrane helix</keyword>
<evidence type="ECO:0000256" key="3">
    <source>
        <dbReference type="ARBA" id="ARBA00022692"/>
    </source>
</evidence>
<evidence type="ECO:0000313" key="8">
    <source>
        <dbReference type="Proteomes" id="UP000277582"/>
    </source>
</evidence>
<dbReference type="GO" id="GO:0005886">
    <property type="term" value="C:plasma membrane"/>
    <property type="evidence" value="ECO:0007669"/>
    <property type="project" value="TreeGrafter"/>
</dbReference>
<keyword evidence="5 6" id="KW-0472">Membrane</keyword>
<dbReference type="OrthoDB" id="27121at2157"/>
<name>A0A3R9PU38_9CREN</name>
<feature type="transmembrane region" description="Helical" evidence="6">
    <location>
        <begin position="124"/>
        <end position="146"/>
    </location>
</feature>